<evidence type="ECO:0000256" key="1">
    <source>
        <dbReference type="ARBA" id="ARBA00004141"/>
    </source>
</evidence>
<dbReference type="Gene3D" id="1.20.1250.20">
    <property type="entry name" value="MFS general substrate transporter like domains"/>
    <property type="match status" value="1"/>
</dbReference>
<reference evidence="9 10" key="1">
    <citation type="submission" date="2019-07" db="EMBL/GenBank/DDBJ databases">
        <title>Whole genome shotgun sequence of Acetobacter nitrogenifigens NBRC 105050.</title>
        <authorList>
            <person name="Hosoyama A."/>
            <person name="Uohara A."/>
            <person name="Ohji S."/>
            <person name="Ichikawa N."/>
        </authorList>
    </citation>
    <scope>NUCLEOTIDE SEQUENCE [LARGE SCALE GENOMIC DNA]</scope>
    <source>
        <strain evidence="9 10">NBRC 105050</strain>
    </source>
</reference>
<keyword evidence="3" id="KW-0813">Transport</keyword>
<feature type="transmembrane region" description="Helical" evidence="7">
    <location>
        <begin position="165"/>
        <end position="185"/>
    </location>
</feature>
<evidence type="ECO:0000256" key="4">
    <source>
        <dbReference type="ARBA" id="ARBA00022692"/>
    </source>
</evidence>
<dbReference type="EMBL" id="BJYF01000006">
    <property type="protein sequence ID" value="GEN59478.1"/>
    <property type="molecule type" value="Genomic_DNA"/>
</dbReference>
<name>A0A511X963_9PROT</name>
<dbReference type="AlphaFoldDB" id="A0A511X963"/>
<keyword evidence="6 7" id="KW-0472">Membrane</keyword>
<evidence type="ECO:0000256" key="2">
    <source>
        <dbReference type="ARBA" id="ARBA00010992"/>
    </source>
</evidence>
<dbReference type="STRING" id="1120919.GCA_000429165_01906"/>
<dbReference type="GO" id="GO:0022857">
    <property type="term" value="F:transmembrane transporter activity"/>
    <property type="evidence" value="ECO:0007669"/>
    <property type="project" value="InterPro"/>
</dbReference>
<feature type="domain" description="Major facilitator superfamily (MFS) profile" evidence="8">
    <location>
        <begin position="39"/>
        <end position="476"/>
    </location>
</feature>
<keyword evidence="5 7" id="KW-1133">Transmembrane helix</keyword>
<dbReference type="PANTHER" id="PTHR23511">
    <property type="entry name" value="SYNAPTIC VESICLE GLYCOPROTEIN 2"/>
    <property type="match status" value="1"/>
</dbReference>
<dbReference type="PROSITE" id="PS50850">
    <property type="entry name" value="MFS"/>
    <property type="match status" value="1"/>
</dbReference>
<comment type="similarity">
    <text evidence="2">Belongs to the major facilitator superfamily. Sugar transporter (TC 2.A.1.1) family.</text>
</comment>
<feature type="transmembrane region" description="Helical" evidence="7">
    <location>
        <begin position="106"/>
        <end position="126"/>
    </location>
</feature>
<feature type="transmembrane region" description="Helical" evidence="7">
    <location>
        <begin position="355"/>
        <end position="374"/>
    </location>
</feature>
<dbReference type="Proteomes" id="UP000321635">
    <property type="component" value="Unassembled WGS sequence"/>
</dbReference>
<evidence type="ECO:0000256" key="5">
    <source>
        <dbReference type="ARBA" id="ARBA00022989"/>
    </source>
</evidence>
<dbReference type="GO" id="GO:0016020">
    <property type="term" value="C:membrane"/>
    <property type="evidence" value="ECO:0007669"/>
    <property type="project" value="UniProtKB-SubCell"/>
</dbReference>
<feature type="transmembrane region" description="Helical" evidence="7">
    <location>
        <begin position="450"/>
        <end position="469"/>
    </location>
</feature>
<evidence type="ECO:0000259" key="8">
    <source>
        <dbReference type="PROSITE" id="PS50850"/>
    </source>
</evidence>
<evidence type="ECO:0000313" key="9">
    <source>
        <dbReference type="EMBL" id="GEN59478.1"/>
    </source>
</evidence>
<evidence type="ECO:0000313" key="10">
    <source>
        <dbReference type="Proteomes" id="UP000321635"/>
    </source>
</evidence>
<gene>
    <name evidence="9" type="ORF">ANI02nite_13620</name>
</gene>
<dbReference type="InterPro" id="IPR020846">
    <property type="entry name" value="MFS_dom"/>
</dbReference>
<organism evidence="9 10">
    <name type="scientific">Acetobacter nitrogenifigens DSM 23921 = NBRC 105050</name>
    <dbReference type="NCBI Taxonomy" id="1120919"/>
    <lineage>
        <taxon>Bacteria</taxon>
        <taxon>Pseudomonadati</taxon>
        <taxon>Pseudomonadota</taxon>
        <taxon>Alphaproteobacteria</taxon>
        <taxon>Acetobacterales</taxon>
        <taxon>Acetobacteraceae</taxon>
        <taxon>Acetobacter</taxon>
    </lineage>
</organism>
<dbReference type="CDD" id="cd17316">
    <property type="entry name" value="MFS_SV2_like"/>
    <property type="match status" value="1"/>
</dbReference>
<dbReference type="InterPro" id="IPR036259">
    <property type="entry name" value="MFS_trans_sf"/>
</dbReference>
<evidence type="ECO:0000256" key="6">
    <source>
        <dbReference type="ARBA" id="ARBA00023136"/>
    </source>
</evidence>
<accession>A0A511X963</accession>
<feature type="transmembrane region" description="Helical" evidence="7">
    <location>
        <begin position="416"/>
        <end position="438"/>
    </location>
</feature>
<sequence length="492" mass="52833">MPAQRPRTVASDLTDAQPLRTTIPARLDRLPWSRFHTLLVAALGVTWILDGLEVTIVGTLGPVLKRPDTLSLTDAQVGEAASAYVAGAVLGALGFGWATDRMGRRHIFVITLALYIIGVGLSGLSWNATSFMTFRMITGFGIGGEYAAINSAIDELVPARVRGRVDLFVNGTFWAGAALGAGASMGLLKSQLLPVPVVWRLLFVIGAILGGAVVVLRRWVPESPRWLMTHRRGVEAESVVEQIERRVHAGGVETTAINEILPTVTIYPAGSFSLLDCLKVMIGDYRSRAAYVLVLMIAQAFLYNAVFFTYGLVLTRYGHVADERVGLYIFPLALGNLLGPLLLGRFFDTIGRRRMIAISYGVSGALMLAVSWLFGDNVLTAFTQTVFWSAIFFFASAAASAAYLTASEIFPLEMRALAIALFYAVGTLFGGVAAPMLFGHLIEEPGPLPLAYGYLASAILMLAAAAVTLKWGVDAEGQSLETVAAPLSSSRR</sequence>
<dbReference type="InterPro" id="IPR005828">
    <property type="entry name" value="MFS_sugar_transport-like"/>
</dbReference>
<feature type="transmembrane region" description="Helical" evidence="7">
    <location>
        <begin position="325"/>
        <end position="343"/>
    </location>
</feature>
<feature type="transmembrane region" description="Helical" evidence="7">
    <location>
        <begin position="386"/>
        <end position="404"/>
    </location>
</feature>
<keyword evidence="4 7" id="KW-0812">Transmembrane</keyword>
<comment type="subcellular location">
    <subcellularLocation>
        <location evidence="1">Membrane</location>
        <topology evidence="1">Multi-pass membrane protein</topology>
    </subcellularLocation>
</comment>
<feature type="transmembrane region" description="Helical" evidence="7">
    <location>
        <begin position="289"/>
        <end position="313"/>
    </location>
</feature>
<feature type="transmembrane region" description="Helical" evidence="7">
    <location>
        <begin position="38"/>
        <end position="61"/>
    </location>
</feature>
<dbReference type="Pfam" id="PF00083">
    <property type="entry name" value="Sugar_tr"/>
    <property type="match status" value="1"/>
</dbReference>
<dbReference type="OrthoDB" id="5368493at2"/>
<feature type="transmembrane region" description="Helical" evidence="7">
    <location>
        <begin position="197"/>
        <end position="216"/>
    </location>
</feature>
<protein>
    <submittedName>
        <fullName evidence="9">MFS transporter</fullName>
    </submittedName>
</protein>
<feature type="transmembrane region" description="Helical" evidence="7">
    <location>
        <begin position="81"/>
        <end position="99"/>
    </location>
</feature>
<proteinExistence type="inferred from homology"/>
<feature type="transmembrane region" description="Helical" evidence="7">
    <location>
        <begin position="132"/>
        <end position="153"/>
    </location>
</feature>
<comment type="caution">
    <text evidence="9">The sequence shown here is derived from an EMBL/GenBank/DDBJ whole genome shotgun (WGS) entry which is preliminary data.</text>
</comment>
<keyword evidence="10" id="KW-1185">Reference proteome</keyword>
<evidence type="ECO:0000256" key="3">
    <source>
        <dbReference type="ARBA" id="ARBA00022448"/>
    </source>
</evidence>
<evidence type="ECO:0000256" key="7">
    <source>
        <dbReference type="SAM" id="Phobius"/>
    </source>
</evidence>
<dbReference type="RefSeq" id="WP_026397875.1">
    <property type="nucleotide sequence ID" value="NZ_AUBI01000006.1"/>
</dbReference>
<dbReference type="SUPFAM" id="SSF103473">
    <property type="entry name" value="MFS general substrate transporter"/>
    <property type="match status" value="1"/>
</dbReference>